<evidence type="ECO:0000313" key="2">
    <source>
        <dbReference type="EMBL" id="VCX39122.1"/>
    </source>
</evidence>
<proteinExistence type="predicted"/>
<dbReference type="AlphaFoldDB" id="A0A9X9Q8C6"/>
<keyword evidence="3" id="KW-1185">Reference proteome</keyword>
<comment type="caution">
    <text evidence="2">The sequence shown here is derived from an EMBL/GenBank/DDBJ whole genome shotgun (WGS) entry which is preliminary data.</text>
</comment>
<dbReference type="Proteomes" id="UP000269945">
    <property type="component" value="Unassembled WGS sequence"/>
</dbReference>
<feature type="region of interest" description="Disordered" evidence="1">
    <location>
        <begin position="1"/>
        <end position="74"/>
    </location>
</feature>
<accession>A0A9X9Q8C6</accession>
<dbReference type="EMBL" id="CYRY02044262">
    <property type="protein sequence ID" value="VCX39122.1"/>
    <property type="molecule type" value="Genomic_DNA"/>
</dbReference>
<protein>
    <submittedName>
        <fullName evidence="2">Uncharacterized protein</fullName>
    </submittedName>
</protein>
<feature type="non-terminal residue" evidence="2">
    <location>
        <position position="112"/>
    </location>
</feature>
<evidence type="ECO:0000256" key="1">
    <source>
        <dbReference type="SAM" id="MobiDB-lite"/>
    </source>
</evidence>
<evidence type="ECO:0000313" key="3">
    <source>
        <dbReference type="Proteomes" id="UP000269945"/>
    </source>
</evidence>
<organism evidence="2 3">
    <name type="scientific">Gulo gulo</name>
    <name type="common">Wolverine</name>
    <name type="synonym">Gluton</name>
    <dbReference type="NCBI Taxonomy" id="48420"/>
    <lineage>
        <taxon>Eukaryota</taxon>
        <taxon>Metazoa</taxon>
        <taxon>Chordata</taxon>
        <taxon>Craniata</taxon>
        <taxon>Vertebrata</taxon>
        <taxon>Euteleostomi</taxon>
        <taxon>Mammalia</taxon>
        <taxon>Eutheria</taxon>
        <taxon>Laurasiatheria</taxon>
        <taxon>Carnivora</taxon>
        <taxon>Caniformia</taxon>
        <taxon>Musteloidea</taxon>
        <taxon>Mustelidae</taxon>
        <taxon>Guloninae</taxon>
        <taxon>Gulo</taxon>
    </lineage>
</organism>
<reference evidence="2 3" key="1">
    <citation type="submission" date="2018-10" db="EMBL/GenBank/DDBJ databases">
        <authorList>
            <person name="Ekblom R."/>
            <person name="Jareborg N."/>
        </authorList>
    </citation>
    <scope>NUCLEOTIDE SEQUENCE [LARGE SCALE GENOMIC DNA]</scope>
    <source>
        <tissue evidence="2">Muscle</tissue>
    </source>
</reference>
<gene>
    <name evidence="2" type="ORF">BN2614_LOCUS1</name>
</gene>
<name>A0A9X9Q8C6_GULGU</name>
<sequence length="112" mass="12510">RPRRPRRGGRLQRKAPQSPGLAAPLERPQHRGLAGPEGKRRARGRALSSLAPPPPFSEPSTLRPLSPPDHGRRRRAVRGCVRALRGDRQGSLQCCTTMYQQRNWATICCKNC</sequence>
<feature type="compositionally biased region" description="Basic residues" evidence="1">
    <location>
        <begin position="1"/>
        <end position="13"/>
    </location>
</feature>